<feature type="signal peptide" evidence="1">
    <location>
        <begin position="1"/>
        <end position="23"/>
    </location>
</feature>
<evidence type="ECO:0008006" key="4">
    <source>
        <dbReference type="Google" id="ProtNLM"/>
    </source>
</evidence>
<dbReference type="SUPFAM" id="SSF160574">
    <property type="entry name" value="BT0923-like"/>
    <property type="match status" value="1"/>
</dbReference>
<reference evidence="2" key="1">
    <citation type="submission" date="2022-06" db="EMBL/GenBank/DDBJ databases">
        <title>Gracilimonas sp. CAU 1638 isolated from sea sediment.</title>
        <authorList>
            <person name="Kim W."/>
        </authorList>
    </citation>
    <scope>NUCLEOTIDE SEQUENCE</scope>
    <source>
        <strain evidence="2">CAU 1638</strain>
    </source>
</reference>
<protein>
    <recommendedName>
        <fullName evidence="4">Beta-lactamase-inhibitor-like, PepSY-like</fullName>
    </recommendedName>
</protein>
<dbReference type="AlphaFoldDB" id="A0A9X2L548"/>
<evidence type="ECO:0000313" key="3">
    <source>
        <dbReference type="Proteomes" id="UP001139125"/>
    </source>
</evidence>
<evidence type="ECO:0000256" key="1">
    <source>
        <dbReference type="SAM" id="SignalP"/>
    </source>
</evidence>
<dbReference type="Proteomes" id="UP001139125">
    <property type="component" value="Unassembled WGS sequence"/>
</dbReference>
<gene>
    <name evidence="2" type="ORF">NM125_13105</name>
</gene>
<feature type="chain" id="PRO_5040892128" description="Beta-lactamase-inhibitor-like, PepSY-like" evidence="1">
    <location>
        <begin position="24"/>
        <end position="198"/>
    </location>
</feature>
<name>A0A9X2L548_9BACT</name>
<dbReference type="EMBL" id="JANDBC010000003">
    <property type="protein sequence ID" value="MCP9292519.1"/>
    <property type="molecule type" value="Genomic_DNA"/>
</dbReference>
<evidence type="ECO:0000313" key="2">
    <source>
        <dbReference type="EMBL" id="MCP9292519.1"/>
    </source>
</evidence>
<dbReference type="RefSeq" id="WP_255135409.1">
    <property type="nucleotide sequence ID" value="NZ_JANDBC010000003.1"/>
</dbReference>
<keyword evidence="1" id="KW-0732">Signal</keyword>
<accession>A0A9X2L548</accession>
<comment type="caution">
    <text evidence="2">The sequence shown here is derived from an EMBL/GenBank/DDBJ whole genome shotgun (WGS) entry which is preliminary data.</text>
</comment>
<proteinExistence type="predicted"/>
<keyword evidence="3" id="KW-1185">Reference proteome</keyword>
<organism evidence="2 3">
    <name type="scientific">Gracilimonas sediminicola</name>
    <dbReference type="NCBI Taxonomy" id="2952158"/>
    <lineage>
        <taxon>Bacteria</taxon>
        <taxon>Pseudomonadati</taxon>
        <taxon>Balneolota</taxon>
        <taxon>Balneolia</taxon>
        <taxon>Balneolales</taxon>
        <taxon>Balneolaceae</taxon>
        <taxon>Gracilimonas</taxon>
    </lineage>
</organism>
<dbReference type="Gene3D" id="3.40.1420.30">
    <property type="match status" value="1"/>
</dbReference>
<sequence>MKTYYQILLLLPVLILSSTRFGAAQHTKNEVEKSIDRDAMPARALSLINQFWKEPKKADFYRQSDGEMISYEVKLNWEDHPYSIEFDASGSLIDVEQLIEFEELPHALRNTITEEINNQYTTFRLTRVQRQFSAFENDDDEVLKKILEEDFEDLLIRYEIEIDGHNKTELGSFEMLFDENGNLIQKRKIVRRSLDNIW</sequence>